<gene>
    <name evidence="5" type="ORF">A3C59_02485</name>
</gene>
<dbReference type="STRING" id="1797768.A3C59_02485"/>
<evidence type="ECO:0000313" key="6">
    <source>
        <dbReference type="Proteomes" id="UP000176902"/>
    </source>
</evidence>
<feature type="domain" description="HTH cro/C1-type" evidence="4">
    <location>
        <begin position="13"/>
        <end position="67"/>
    </location>
</feature>
<dbReference type="InterPro" id="IPR010982">
    <property type="entry name" value="Lambda_DNA-bd_dom_sf"/>
</dbReference>
<sequence length="70" mass="8082">MRKAFTKRLSEKLREIRKNKGLKQEELSELAGLDESYVGHLERGVYSPTAFVMWKISQALNVPVSELLDF</sequence>
<dbReference type="InterPro" id="IPR050807">
    <property type="entry name" value="TransReg_Diox_bact_type"/>
</dbReference>
<dbReference type="PANTHER" id="PTHR46797:SF23">
    <property type="entry name" value="HTH-TYPE TRANSCRIPTIONAL REGULATOR SUTR"/>
    <property type="match status" value="1"/>
</dbReference>
<keyword evidence="1" id="KW-0805">Transcription regulation</keyword>
<keyword evidence="2" id="KW-0238">DNA-binding</keyword>
<dbReference type="AlphaFoldDB" id="A0A1F5JMZ9"/>
<reference evidence="5 6" key="1">
    <citation type="journal article" date="2016" name="Nat. Commun.">
        <title>Thousands of microbial genomes shed light on interconnected biogeochemical processes in an aquifer system.</title>
        <authorList>
            <person name="Anantharaman K."/>
            <person name="Brown C.T."/>
            <person name="Hug L.A."/>
            <person name="Sharon I."/>
            <person name="Castelle C.J."/>
            <person name="Probst A.J."/>
            <person name="Thomas B.C."/>
            <person name="Singh A."/>
            <person name="Wilkins M.J."/>
            <person name="Karaoz U."/>
            <person name="Brodie E.L."/>
            <person name="Williams K.H."/>
            <person name="Hubbard S.S."/>
            <person name="Banfield J.F."/>
        </authorList>
    </citation>
    <scope>NUCLEOTIDE SEQUENCE [LARGE SCALE GENOMIC DNA]</scope>
</reference>
<evidence type="ECO:0000313" key="5">
    <source>
        <dbReference type="EMBL" id="OGE29985.1"/>
    </source>
</evidence>
<dbReference type="GO" id="GO:0005829">
    <property type="term" value="C:cytosol"/>
    <property type="evidence" value="ECO:0007669"/>
    <property type="project" value="TreeGrafter"/>
</dbReference>
<evidence type="ECO:0000256" key="3">
    <source>
        <dbReference type="ARBA" id="ARBA00023163"/>
    </source>
</evidence>
<dbReference type="PANTHER" id="PTHR46797">
    <property type="entry name" value="HTH-TYPE TRANSCRIPTIONAL REGULATOR"/>
    <property type="match status" value="1"/>
</dbReference>
<dbReference type="GO" id="GO:0003700">
    <property type="term" value="F:DNA-binding transcription factor activity"/>
    <property type="evidence" value="ECO:0007669"/>
    <property type="project" value="TreeGrafter"/>
</dbReference>
<evidence type="ECO:0000259" key="4">
    <source>
        <dbReference type="PROSITE" id="PS50943"/>
    </source>
</evidence>
<dbReference type="Pfam" id="PF01381">
    <property type="entry name" value="HTH_3"/>
    <property type="match status" value="1"/>
</dbReference>
<comment type="caution">
    <text evidence="5">The sequence shown here is derived from an EMBL/GenBank/DDBJ whole genome shotgun (WGS) entry which is preliminary data.</text>
</comment>
<name>A0A1F5JMZ9_9BACT</name>
<dbReference type="InterPro" id="IPR001387">
    <property type="entry name" value="Cro/C1-type_HTH"/>
</dbReference>
<protein>
    <recommendedName>
        <fullName evidence="4">HTH cro/C1-type domain-containing protein</fullName>
    </recommendedName>
</protein>
<dbReference type="EMBL" id="MFCV01000049">
    <property type="protein sequence ID" value="OGE29985.1"/>
    <property type="molecule type" value="Genomic_DNA"/>
</dbReference>
<dbReference type="CDD" id="cd00093">
    <property type="entry name" value="HTH_XRE"/>
    <property type="match status" value="1"/>
</dbReference>
<proteinExistence type="predicted"/>
<dbReference type="PROSITE" id="PS50943">
    <property type="entry name" value="HTH_CROC1"/>
    <property type="match status" value="1"/>
</dbReference>
<organism evidence="5 6">
    <name type="scientific">Candidatus Daviesbacteria bacterium RIFCSPHIGHO2_02_FULL_36_13</name>
    <dbReference type="NCBI Taxonomy" id="1797768"/>
    <lineage>
        <taxon>Bacteria</taxon>
        <taxon>Candidatus Daviesiibacteriota</taxon>
    </lineage>
</organism>
<dbReference type="GO" id="GO:0003677">
    <property type="term" value="F:DNA binding"/>
    <property type="evidence" value="ECO:0007669"/>
    <property type="project" value="UniProtKB-KW"/>
</dbReference>
<keyword evidence="3" id="KW-0804">Transcription</keyword>
<dbReference type="Gene3D" id="1.10.260.40">
    <property type="entry name" value="lambda repressor-like DNA-binding domains"/>
    <property type="match status" value="1"/>
</dbReference>
<accession>A0A1F5JMZ9</accession>
<evidence type="ECO:0000256" key="1">
    <source>
        <dbReference type="ARBA" id="ARBA00023015"/>
    </source>
</evidence>
<dbReference type="Proteomes" id="UP000176902">
    <property type="component" value="Unassembled WGS sequence"/>
</dbReference>
<dbReference type="SMART" id="SM00530">
    <property type="entry name" value="HTH_XRE"/>
    <property type="match status" value="1"/>
</dbReference>
<evidence type="ECO:0000256" key="2">
    <source>
        <dbReference type="ARBA" id="ARBA00023125"/>
    </source>
</evidence>
<dbReference type="SUPFAM" id="SSF47413">
    <property type="entry name" value="lambda repressor-like DNA-binding domains"/>
    <property type="match status" value="1"/>
</dbReference>